<dbReference type="InParanoid" id="W2S2T5"/>
<feature type="compositionally biased region" description="Polar residues" evidence="1">
    <location>
        <begin position="753"/>
        <end position="763"/>
    </location>
</feature>
<proteinExistence type="predicted"/>
<name>W2S2T5_CYPE1</name>
<dbReference type="eggNOG" id="ENOG502SK00">
    <property type="taxonomic scope" value="Eukaryota"/>
</dbReference>
<dbReference type="RefSeq" id="XP_008714621.1">
    <property type="nucleotide sequence ID" value="XM_008716399.1"/>
</dbReference>
<dbReference type="EMBL" id="KB822718">
    <property type="protein sequence ID" value="ETN42885.1"/>
    <property type="molecule type" value="Genomic_DNA"/>
</dbReference>
<dbReference type="HOGENOM" id="CLU_263825_0_0_1"/>
<feature type="region of interest" description="Disordered" evidence="1">
    <location>
        <begin position="747"/>
        <end position="779"/>
    </location>
</feature>
<feature type="region of interest" description="Disordered" evidence="1">
    <location>
        <begin position="665"/>
        <end position="719"/>
    </location>
</feature>
<protein>
    <recommendedName>
        <fullName evidence="4">F-box domain-containing protein</fullName>
    </recommendedName>
</protein>
<evidence type="ECO:0008006" key="4">
    <source>
        <dbReference type="Google" id="ProtNLM"/>
    </source>
</evidence>
<dbReference type="STRING" id="1220924.W2S2T5"/>
<evidence type="ECO:0000256" key="1">
    <source>
        <dbReference type="SAM" id="MobiDB-lite"/>
    </source>
</evidence>
<feature type="compositionally biased region" description="Basic residues" evidence="1">
    <location>
        <begin position="171"/>
        <end position="184"/>
    </location>
</feature>
<feature type="compositionally biased region" description="Low complexity" evidence="1">
    <location>
        <begin position="348"/>
        <end position="366"/>
    </location>
</feature>
<evidence type="ECO:0000313" key="3">
    <source>
        <dbReference type="Proteomes" id="UP000030752"/>
    </source>
</evidence>
<feature type="region of interest" description="Disordered" evidence="1">
    <location>
        <begin position="245"/>
        <end position="273"/>
    </location>
</feature>
<dbReference type="Proteomes" id="UP000030752">
    <property type="component" value="Unassembled WGS sequence"/>
</dbReference>
<keyword evidence="3" id="KW-1185">Reference proteome</keyword>
<dbReference type="GeneID" id="19969382"/>
<dbReference type="VEuPathDB" id="FungiDB:HMPREF1541_02043"/>
<feature type="region of interest" description="Disordered" evidence="1">
    <location>
        <begin position="321"/>
        <end position="394"/>
    </location>
</feature>
<sequence>MTIRRRAHAFSDVDEDAILRLLSPSNRDVAHNASVRPVHPALTDFGPQTLGAFIRREYNSALTGGTLGPSTPERNIGKGKACAQSFLSEVPDQDAFLSPIEQDTAPLRSEDWLNEMHARHHHADESVRPGRVSLAPNALHHLRGLPDSPPAVASGSLPPPGMGVGGPPKTPPRKMRRTPRKKFSPTRDDNEDDTNDPFMDLTGSGSSTRRRMRQSISTRRTGHSPRVIPSSAWARRRGNSIVTNTSIDADTILSDDSVDSPGNSPPRSAPKLPSDLISRVVAASQPDAAAMKYRNQNAGSVAEFNYGDLIPTNMPNVVARERERTSAPVRSPRNRRHGSHRRPTGSTSLFSSIGSRLGLLGGSPDSDPSDSDSDDSSVSGDDVGHDFTPSSNPADFFIANEPLSKVFRSNGPRISANEPPHCPLPNRPNYQNPPLPSDVWIAVTEYLSLEDIHNLRLVDRTMAAEISPIQFRNFVAPLGPAMQLLGAHPSQSVLAKYGSHVYRFGISFEFDPVALAYARSKVSMQTQQAWYGSYEWPASHYPRYEELKRLEDLVDNNNPMLKHVLSQMGATCELALSVDSGHGWLEGPDISDMALFNARQRGCSKVFGQIFGNEHLWQAYGRDEYFVWAQKNSINETLKLFAGSGVAEAGKVIEILSNMQVRERNSFQDVTSQPDFDPDSHTGGNANPAAGTAQTGAQPPAPPTHPNGAQPAAPVPGHPVTAFQVQNNLMQLGQMYGTTQNHVNGVPLLYGNPLQSRSRGSRYSPTTPKKSKKKNRPAPKIPLQWPVIFNGYSLAAETGGSHAVIQSHIANPQYHPLLPGSLTESQAQWLMETFWAQRSFLSAYTNAVIANHGALRNIWTLNIAKISSGLLPSLAQRDFWAALPNLKRLRLLVSPDWRKEHLPNSVFIQRAMLISPLTAVGKFAAFLRDFICKLEHLSHATFGWVGGGEHGVGICARNQNLLPAPIIAYARDWISDHKIKPDPRSMIKFDHLRDLTFENCWFSPCMLETFMDKSRDTSLHTLTLDSVSMLVRHDPTTVSSEAGLTTIGGSLQCEHAEEDWLYEEIPGSATWTQTLDQITPGSTILERKYQAGIIDSKKFPAPEPGFRGHVQKIVLKSCGYAKIEGMKSSDFNQAEAVLQPGLTQDAGLSSRESQLRGPAMVAPSSTFDKPAAVASRYGVTGNEWHDKPDRFMNLGPIMLSSADVAVNEDWQGLGTLTQCVHPVDKRILEQGWGMVFGWGNKLERWAAVEDGQLEGGTGRFGGTIYAKGTESL</sequence>
<gene>
    <name evidence="2" type="ORF">HMPREF1541_02043</name>
</gene>
<feature type="compositionally biased region" description="Low complexity" evidence="1">
    <location>
        <begin position="681"/>
        <end position="698"/>
    </location>
</feature>
<organism evidence="2 3">
    <name type="scientific">Cyphellophora europaea (strain CBS 101466)</name>
    <name type="common">Phialophora europaea</name>
    <dbReference type="NCBI Taxonomy" id="1220924"/>
    <lineage>
        <taxon>Eukaryota</taxon>
        <taxon>Fungi</taxon>
        <taxon>Dikarya</taxon>
        <taxon>Ascomycota</taxon>
        <taxon>Pezizomycotina</taxon>
        <taxon>Eurotiomycetes</taxon>
        <taxon>Chaetothyriomycetidae</taxon>
        <taxon>Chaetothyriales</taxon>
        <taxon>Cyphellophoraceae</taxon>
        <taxon>Cyphellophora</taxon>
    </lineage>
</organism>
<feature type="region of interest" description="Disordered" evidence="1">
    <location>
        <begin position="140"/>
        <end position="229"/>
    </location>
</feature>
<evidence type="ECO:0000313" key="2">
    <source>
        <dbReference type="EMBL" id="ETN42885.1"/>
    </source>
</evidence>
<accession>W2S2T5</accession>
<dbReference type="AlphaFoldDB" id="W2S2T5"/>
<dbReference type="OrthoDB" id="4194555at2759"/>
<feature type="compositionally biased region" description="Basic residues" evidence="1">
    <location>
        <begin position="332"/>
        <end position="343"/>
    </location>
</feature>
<reference evidence="2 3" key="1">
    <citation type="submission" date="2013-03" db="EMBL/GenBank/DDBJ databases">
        <title>The Genome Sequence of Phialophora europaea CBS 101466.</title>
        <authorList>
            <consortium name="The Broad Institute Genomics Platform"/>
            <person name="Cuomo C."/>
            <person name="de Hoog S."/>
            <person name="Gorbushina A."/>
            <person name="Walker B."/>
            <person name="Young S.K."/>
            <person name="Zeng Q."/>
            <person name="Gargeya S."/>
            <person name="Fitzgerald M."/>
            <person name="Haas B."/>
            <person name="Abouelleil A."/>
            <person name="Allen A.W."/>
            <person name="Alvarado L."/>
            <person name="Arachchi H.M."/>
            <person name="Berlin A.M."/>
            <person name="Chapman S.B."/>
            <person name="Gainer-Dewar J."/>
            <person name="Goldberg J."/>
            <person name="Griggs A."/>
            <person name="Gujja S."/>
            <person name="Hansen M."/>
            <person name="Howarth C."/>
            <person name="Imamovic A."/>
            <person name="Ireland A."/>
            <person name="Larimer J."/>
            <person name="McCowan C."/>
            <person name="Murphy C."/>
            <person name="Pearson M."/>
            <person name="Poon T.W."/>
            <person name="Priest M."/>
            <person name="Roberts A."/>
            <person name="Saif S."/>
            <person name="Shea T."/>
            <person name="Sisk P."/>
            <person name="Sykes S."/>
            <person name="Wortman J."/>
            <person name="Nusbaum C."/>
            <person name="Birren B."/>
        </authorList>
    </citation>
    <scope>NUCLEOTIDE SEQUENCE [LARGE SCALE GENOMIC DNA]</scope>
    <source>
        <strain evidence="2 3">CBS 101466</strain>
    </source>
</reference>